<dbReference type="InterPro" id="IPR003959">
    <property type="entry name" value="ATPase_AAA_core"/>
</dbReference>
<dbReference type="Gene3D" id="3.40.50.300">
    <property type="entry name" value="P-loop containing nucleotide triphosphate hydrolases"/>
    <property type="match status" value="1"/>
</dbReference>
<dbReference type="Pfam" id="PF13304">
    <property type="entry name" value="AAA_21"/>
    <property type="match status" value="1"/>
</dbReference>
<dbReference type="PANTHER" id="PTHR40396">
    <property type="entry name" value="ATPASE-LIKE PROTEIN"/>
    <property type="match status" value="1"/>
</dbReference>
<name>F4KVX1_HALH1</name>
<dbReference type="Proteomes" id="UP000008461">
    <property type="component" value="Chromosome"/>
</dbReference>
<reference evidence="2 3" key="1">
    <citation type="journal article" date="2011" name="Stand. Genomic Sci.">
        <title>Complete genome sequence of Haliscomenobacter hydrossis type strain (O).</title>
        <authorList>
            <consortium name="US DOE Joint Genome Institute (JGI-PGF)"/>
            <person name="Daligault H."/>
            <person name="Lapidus A."/>
            <person name="Zeytun A."/>
            <person name="Nolan M."/>
            <person name="Lucas S."/>
            <person name="Del Rio T.G."/>
            <person name="Tice H."/>
            <person name="Cheng J.F."/>
            <person name="Tapia R."/>
            <person name="Han C."/>
            <person name="Goodwin L."/>
            <person name="Pitluck S."/>
            <person name="Liolios K."/>
            <person name="Pagani I."/>
            <person name="Ivanova N."/>
            <person name="Huntemann M."/>
            <person name="Mavromatis K."/>
            <person name="Mikhailova N."/>
            <person name="Pati A."/>
            <person name="Chen A."/>
            <person name="Palaniappan K."/>
            <person name="Land M."/>
            <person name="Hauser L."/>
            <person name="Brambilla E.M."/>
            <person name="Rohde M."/>
            <person name="Verbarg S."/>
            <person name="Goker M."/>
            <person name="Bristow J."/>
            <person name="Eisen J.A."/>
            <person name="Markowitz V."/>
            <person name="Hugenholtz P."/>
            <person name="Kyrpides N.C."/>
            <person name="Klenk H.P."/>
            <person name="Woyke T."/>
        </authorList>
    </citation>
    <scope>NUCLEOTIDE SEQUENCE [LARGE SCALE GENOMIC DNA]</scope>
    <source>
        <strain evidence="3">ATCC 27775 / DSM 1100 / LMG 10767 / O</strain>
    </source>
</reference>
<dbReference type="SUPFAM" id="SSF52540">
    <property type="entry name" value="P-loop containing nucleoside triphosphate hydrolases"/>
    <property type="match status" value="1"/>
</dbReference>
<protein>
    <recommendedName>
        <fullName evidence="1">ATPase AAA-type core domain-containing protein</fullName>
    </recommendedName>
</protein>
<dbReference type="InterPro" id="IPR027417">
    <property type="entry name" value="P-loop_NTPase"/>
</dbReference>
<sequence length="411" mass="47133">MLVEFSVGNFWSFKEIQTFQMQAAKISSKYPKLDEDNVIKVDEQLSLLKSKAVFGANGSGKSNLMRAFHSMRMIIEESVKDMKILEASIFPFQLSSETLKKPTFFQVVFVYDNVLFRYGFEANSKAIVSEWLFGKALNAKKGSRERFYFTREGNNLEVNESLLKEAKEKHLTASGTDAPPLFRENTLYLALLATYNVSLILNVYNYLLIKIAPIFSESDPIRLTNFMQNPKFRSKATELLNAIDPTIKEIRIEHGIIWTIRHIEEENETKPVAFVLAAQEAEGTKRMFGLSPYILTALEFGYTLIIDEFDAKMHPQLTRKIVELFHSPSTNLNNAQLVFITHDSNLLDPHLLRRDQICFAQKDKNGATELYSLVEFKGVRNDASFEKDYLQGKYRAVPTNLNQLEALFENQ</sequence>
<organism evidence="2 3">
    <name type="scientific">Haliscomenobacter hydrossis (strain ATCC 27775 / DSM 1100 / LMG 10767 / O)</name>
    <dbReference type="NCBI Taxonomy" id="760192"/>
    <lineage>
        <taxon>Bacteria</taxon>
        <taxon>Pseudomonadati</taxon>
        <taxon>Bacteroidota</taxon>
        <taxon>Saprospiria</taxon>
        <taxon>Saprospirales</taxon>
        <taxon>Haliscomenobacteraceae</taxon>
        <taxon>Haliscomenobacter</taxon>
    </lineage>
</organism>
<dbReference type="GO" id="GO:0016887">
    <property type="term" value="F:ATP hydrolysis activity"/>
    <property type="evidence" value="ECO:0007669"/>
    <property type="project" value="InterPro"/>
</dbReference>
<dbReference type="OrthoDB" id="9809324at2"/>
<keyword evidence="3" id="KW-1185">Reference proteome</keyword>
<accession>F4KVX1</accession>
<evidence type="ECO:0000259" key="1">
    <source>
        <dbReference type="Pfam" id="PF13304"/>
    </source>
</evidence>
<gene>
    <name evidence="2" type="ordered locus">Halhy_5723</name>
</gene>
<dbReference type="KEGG" id="hhy:Halhy_5723"/>
<evidence type="ECO:0000313" key="3">
    <source>
        <dbReference type="Proteomes" id="UP000008461"/>
    </source>
</evidence>
<reference key="2">
    <citation type="submission" date="2011-04" db="EMBL/GenBank/DDBJ databases">
        <title>Complete sequence of chromosome of Haliscomenobacter hydrossis DSM 1100.</title>
        <authorList>
            <consortium name="US DOE Joint Genome Institute (JGI-PGF)"/>
            <person name="Lucas S."/>
            <person name="Han J."/>
            <person name="Lapidus A."/>
            <person name="Bruce D."/>
            <person name="Goodwin L."/>
            <person name="Pitluck S."/>
            <person name="Peters L."/>
            <person name="Kyrpides N."/>
            <person name="Mavromatis K."/>
            <person name="Ivanova N."/>
            <person name="Ovchinnikova G."/>
            <person name="Pagani I."/>
            <person name="Daligault H."/>
            <person name="Detter J.C."/>
            <person name="Han C."/>
            <person name="Land M."/>
            <person name="Hauser L."/>
            <person name="Markowitz V."/>
            <person name="Cheng J.-F."/>
            <person name="Hugenholtz P."/>
            <person name="Woyke T."/>
            <person name="Wu D."/>
            <person name="Verbarg S."/>
            <person name="Frueling A."/>
            <person name="Brambilla E."/>
            <person name="Klenk H.-P."/>
            <person name="Eisen J.A."/>
        </authorList>
    </citation>
    <scope>NUCLEOTIDE SEQUENCE</scope>
    <source>
        <strain>DSM 1100</strain>
    </source>
</reference>
<dbReference type="AlphaFoldDB" id="F4KVX1"/>
<dbReference type="PANTHER" id="PTHR40396:SF1">
    <property type="entry name" value="ATPASE AAA-TYPE CORE DOMAIN-CONTAINING PROTEIN"/>
    <property type="match status" value="1"/>
</dbReference>
<dbReference type="eggNOG" id="COG1106">
    <property type="taxonomic scope" value="Bacteria"/>
</dbReference>
<dbReference type="GO" id="GO:0005524">
    <property type="term" value="F:ATP binding"/>
    <property type="evidence" value="ECO:0007669"/>
    <property type="project" value="InterPro"/>
</dbReference>
<dbReference type="RefSeq" id="WP_013768075.1">
    <property type="nucleotide sequence ID" value="NC_015510.1"/>
</dbReference>
<dbReference type="EMBL" id="CP002691">
    <property type="protein sequence ID" value="AEE53546.1"/>
    <property type="molecule type" value="Genomic_DNA"/>
</dbReference>
<feature type="domain" description="ATPase AAA-type core" evidence="1">
    <location>
        <begin position="52"/>
        <end position="348"/>
    </location>
</feature>
<dbReference type="STRING" id="760192.Halhy_5723"/>
<evidence type="ECO:0000313" key="2">
    <source>
        <dbReference type="EMBL" id="AEE53546.1"/>
    </source>
</evidence>
<dbReference type="HOGENOM" id="CLU_046693_2_0_10"/>
<proteinExistence type="predicted"/>